<dbReference type="PANTHER" id="PTHR13425:SF3">
    <property type="entry name" value="HEADCASE PROTEIN HOMOLOG"/>
    <property type="match status" value="1"/>
</dbReference>
<feature type="compositionally biased region" description="Basic residues" evidence="1">
    <location>
        <begin position="1"/>
        <end position="14"/>
    </location>
</feature>
<feature type="compositionally biased region" description="Low complexity" evidence="1">
    <location>
        <begin position="200"/>
        <end position="210"/>
    </location>
</feature>
<evidence type="ECO:0000259" key="3">
    <source>
        <dbReference type="Pfam" id="PF16002"/>
    </source>
</evidence>
<dbReference type="AlphaFoldDB" id="A0A9D4S2D7"/>
<evidence type="ECO:0000256" key="1">
    <source>
        <dbReference type="SAM" id="MobiDB-lite"/>
    </source>
</evidence>
<sequence>MPHQKHGKNARQHGARADANNNVQDHAPVVNNNGGQPQPHGHGQRMQKCCAPGVCPVKEELIDTDDIHDEVRVVCNNEACDLGNWMHKSCFDGFEESVLSYLRSCGRARSWSEKQRLQNLWTKKGYDLAFKACDCNCAKGHLRKDLDYIPPVRNDNAGKKKSKKKSSTDTAKPALNNGVHVGAHVPPPASVARERRPSGNNNTNMNHNTTAPKPLPRKVDNADKNGNAVLHESKNGVVSHIRKTSPSITILNNRNVNDDRLRANSISSTGSSPPNSASSTSGSNSPVPLQTTSTQRTALKSKFEFTEHVPSPSSSPANGLTAANLFRKRMDLSAFSMLPKHKQNPYHIKMEDDGLAGVDEVHSFVLNHLSNCKISTLNCVLCKNELCIFEKYPLIDGTLFLSPQAYDSRAIQAISEGRLQYINAVCVTCLEGANDIRCAACKHRWDGSSLLLGSMYSYDIFAAMPCCQKRLTCKHCRRAVVDVSCGLPYFSEYSHMIPCPYCRAYDYHFIRPLSETFAIKMSIWH</sequence>
<reference evidence="4" key="2">
    <citation type="submission" date="2020-11" db="EMBL/GenBank/DDBJ databases">
        <authorList>
            <person name="McCartney M.A."/>
            <person name="Auch B."/>
            <person name="Kono T."/>
            <person name="Mallez S."/>
            <person name="Becker A."/>
            <person name="Gohl D.M."/>
            <person name="Silverstein K.A.T."/>
            <person name="Koren S."/>
            <person name="Bechman K.B."/>
            <person name="Herman A."/>
            <person name="Abrahante J.E."/>
            <person name="Garbe J."/>
        </authorList>
    </citation>
    <scope>NUCLEOTIDE SEQUENCE</scope>
    <source>
        <strain evidence="4">Duluth1</strain>
        <tissue evidence="4">Whole animal</tissue>
    </source>
</reference>
<dbReference type="InterPro" id="IPR054537">
    <property type="entry name" value="HECA_N"/>
</dbReference>
<dbReference type="Pfam" id="PF16002">
    <property type="entry name" value="Headcase"/>
    <property type="match status" value="1"/>
</dbReference>
<evidence type="ECO:0000259" key="2">
    <source>
        <dbReference type="Pfam" id="PF15353"/>
    </source>
</evidence>
<organism evidence="4 5">
    <name type="scientific">Dreissena polymorpha</name>
    <name type="common">Zebra mussel</name>
    <name type="synonym">Mytilus polymorpha</name>
    <dbReference type="NCBI Taxonomy" id="45954"/>
    <lineage>
        <taxon>Eukaryota</taxon>
        <taxon>Metazoa</taxon>
        <taxon>Spiralia</taxon>
        <taxon>Lophotrochozoa</taxon>
        <taxon>Mollusca</taxon>
        <taxon>Bivalvia</taxon>
        <taxon>Autobranchia</taxon>
        <taxon>Heteroconchia</taxon>
        <taxon>Euheterodonta</taxon>
        <taxon>Imparidentia</taxon>
        <taxon>Neoheterodontei</taxon>
        <taxon>Myida</taxon>
        <taxon>Dreissenoidea</taxon>
        <taxon>Dreissenidae</taxon>
        <taxon>Dreissena</taxon>
    </lineage>
</organism>
<feature type="region of interest" description="Disordered" evidence="1">
    <location>
        <begin position="263"/>
        <end position="295"/>
    </location>
</feature>
<feature type="compositionally biased region" description="Low complexity" evidence="1">
    <location>
        <begin position="31"/>
        <end position="41"/>
    </location>
</feature>
<proteinExistence type="predicted"/>
<evidence type="ECO:0008006" key="6">
    <source>
        <dbReference type="Google" id="ProtNLM"/>
    </source>
</evidence>
<feature type="region of interest" description="Disordered" evidence="1">
    <location>
        <begin position="1"/>
        <end position="45"/>
    </location>
</feature>
<dbReference type="OrthoDB" id="10012848at2759"/>
<name>A0A9D4S2D7_DREPO</name>
<comment type="caution">
    <text evidence="4">The sequence shown here is derived from an EMBL/GenBank/DDBJ whole genome shotgun (WGS) entry which is preliminary data.</text>
</comment>
<dbReference type="EMBL" id="JAIWYP010000001">
    <property type="protein sequence ID" value="KAH3889291.1"/>
    <property type="molecule type" value="Genomic_DNA"/>
</dbReference>
<dbReference type="PANTHER" id="PTHR13425">
    <property type="entry name" value="HEADCASE PROTEIN"/>
    <property type="match status" value="1"/>
</dbReference>
<evidence type="ECO:0000313" key="5">
    <source>
        <dbReference type="Proteomes" id="UP000828390"/>
    </source>
</evidence>
<reference evidence="4" key="1">
    <citation type="journal article" date="2019" name="bioRxiv">
        <title>The Genome of the Zebra Mussel, Dreissena polymorpha: A Resource for Invasive Species Research.</title>
        <authorList>
            <person name="McCartney M.A."/>
            <person name="Auch B."/>
            <person name="Kono T."/>
            <person name="Mallez S."/>
            <person name="Zhang Y."/>
            <person name="Obille A."/>
            <person name="Becker A."/>
            <person name="Abrahante J.E."/>
            <person name="Garbe J."/>
            <person name="Badalamenti J.P."/>
            <person name="Herman A."/>
            <person name="Mangelson H."/>
            <person name="Liachko I."/>
            <person name="Sullivan S."/>
            <person name="Sone E.D."/>
            <person name="Koren S."/>
            <person name="Silverstein K.A.T."/>
            <person name="Beckman K.B."/>
            <person name="Gohl D.M."/>
        </authorList>
    </citation>
    <scope>NUCLEOTIDE SEQUENCE</scope>
    <source>
        <strain evidence="4">Duluth1</strain>
        <tissue evidence="4">Whole animal</tissue>
    </source>
</reference>
<feature type="domain" description="Headcase N-terminal" evidence="2">
    <location>
        <begin position="48"/>
        <end position="148"/>
    </location>
</feature>
<evidence type="ECO:0000313" key="4">
    <source>
        <dbReference type="EMBL" id="KAH3889291.1"/>
    </source>
</evidence>
<feature type="region of interest" description="Disordered" evidence="1">
    <location>
        <begin position="148"/>
        <end position="223"/>
    </location>
</feature>
<dbReference type="InterPro" id="IPR026066">
    <property type="entry name" value="Headcase"/>
</dbReference>
<dbReference type="Pfam" id="PF15353">
    <property type="entry name" value="HECA_N"/>
    <property type="match status" value="1"/>
</dbReference>
<keyword evidence="5" id="KW-1185">Reference proteome</keyword>
<accession>A0A9D4S2D7</accession>
<feature type="compositionally biased region" description="Low complexity" evidence="1">
    <location>
        <begin position="263"/>
        <end position="286"/>
    </location>
</feature>
<feature type="domain" description="Headcase middle" evidence="3">
    <location>
        <begin position="321"/>
        <end position="513"/>
    </location>
</feature>
<dbReference type="InterPro" id="IPR031947">
    <property type="entry name" value="Headcase_mid"/>
</dbReference>
<protein>
    <recommendedName>
        <fullName evidence="6">Headcase middle domain-containing protein</fullName>
    </recommendedName>
</protein>
<gene>
    <name evidence="4" type="ORF">DPMN_013344</name>
</gene>
<dbReference type="Proteomes" id="UP000828390">
    <property type="component" value="Unassembled WGS sequence"/>
</dbReference>